<sequence>MEGLKKSSRNNDQDPDQNDSEERRAFKPRDGKVLEHRKIGVWDLYQERDQVLSYFPTSWKIEAYAGIWIDIPYLWRTMGDLYSVAWPLLSLYLALTFVKSLLPALTLWYSGQLLEIIQSTIENHVLDTRFLLQVACGRALCSAADHFLYFTCDQLSSTLNGAIARLDVPTWDDPAVAAQINALFPNPPHTTSWAAILTFVDTVSAFVRMFTQTVVLFSVLRQQRDGLLFAFLTFSCHLFSFLDFSGNYRLSRAWAATTRDKNYIRMEGLKRVINDPKHRKELVAGGLTQYLVAEYRRLANRVGSRAGDFWSVFLDSHNDRLFRPLRLVSISLSELPLIVFAVRAIQRPSSIPISIASLHLMQDASMSFLGHATRLLSQTGDFSDQLLALRKLFEAGNIPNKVADGSIPFPENEQSIRNGISLEFRNVSFQYPGNEKYALRDISFRVGQGQLCVILGSNGSGKSTILKLMARLYDPTEGSILIDGNDIRTLRLEDLRHAMAILFQDYTLFPLTVRENIALGDPTRASDDAAIEQAARLGGASELIARLPDGLDTYIERPVRDLYEGLPDGASIFGGKVDNEYLRGLMDTPAEKALSGGEKQRLAVARTFMRAASGDHRVGLLLFDEPSASLDPTAEQDLFMRLRELRGNKTMIFSTHRFGNLTRHADLILYLNESVVMETGTHEELLRHEGSDYARLWQIQAQAFL</sequence>
<protein>
    <submittedName>
        <fullName evidence="1">HlyB/MsbA family ABC transporter</fullName>
    </submittedName>
</protein>
<proteinExistence type="predicted"/>
<dbReference type="Proteomes" id="UP001207468">
    <property type="component" value="Unassembled WGS sequence"/>
</dbReference>
<comment type="caution">
    <text evidence="1">The sequence shown here is derived from an EMBL/GenBank/DDBJ whole genome shotgun (WGS) entry which is preliminary data.</text>
</comment>
<name>A0ACC0U7V2_9AGAM</name>
<evidence type="ECO:0000313" key="1">
    <source>
        <dbReference type="EMBL" id="KAI9507420.1"/>
    </source>
</evidence>
<gene>
    <name evidence="1" type="ORF">F5148DRAFT_1204945</name>
</gene>
<accession>A0ACC0U7V2</accession>
<dbReference type="EMBL" id="JAGFNK010000125">
    <property type="protein sequence ID" value="KAI9507420.1"/>
    <property type="molecule type" value="Genomic_DNA"/>
</dbReference>
<organism evidence="1 2">
    <name type="scientific">Russula earlei</name>
    <dbReference type="NCBI Taxonomy" id="71964"/>
    <lineage>
        <taxon>Eukaryota</taxon>
        <taxon>Fungi</taxon>
        <taxon>Dikarya</taxon>
        <taxon>Basidiomycota</taxon>
        <taxon>Agaricomycotina</taxon>
        <taxon>Agaricomycetes</taxon>
        <taxon>Russulales</taxon>
        <taxon>Russulaceae</taxon>
        <taxon>Russula</taxon>
    </lineage>
</organism>
<evidence type="ECO:0000313" key="2">
    <source>
        <dbReference type="Proteomes" id="UP001207468"/>
    </source>
</evidence>
<keyword evidence="2" id="KW-1185">Reference proteome</keyword>
<reference evidence="1" key="1">
    <citation type="submission" date="2021-03" db="EMBL/GenBank/DDBJ databases">
        <title>Evolutionary priming and transition to the ectomycorrhizal habit in an iconic lineage of mushroom-forming fungi: is preadaptation a requirement?</title>
        <authorList>
            <consortium name="DOE Joint Genome Institute"/>
            <person name="Looney B.P."/>
            <person name="Miyauchi S."/>
            <person name="Morin E."/>
            <person name="Drula E."/>
            <person name="Courty P.E."/>
            <person name="Chicoki N."/>
            <person name="Fauchery L."/>
            <person name="Kohler A."/>
            <person name="Kuo A."/>
            <person name="LaButti K."/>
            <person name="Pangilinan J."/>
            <person name="Lipzen A."/>
            <person name="Riley R."/>
            <person name="Andreopoulos W."/>
            <person name="He G."/>
            <person name="Johnson J."/>
            <person name="Barry K.W."/>
            <person name="Grigoriev I.V."/>
            <person name="Nagy L."/>
            <person name="Hibbett D."/>
            <person name="Henrissat B."/>
            <person name="Matheny P.B."/>
            <person name="Labbe J."/>
            <person name="Martin A.F."/>
        </authorList>
    </citation>
    <scope>NUCLEOTIDE SEQUENCE</scope>
    <source>
        <strain evidence="1">BPL698</strain>
    </source>
</reference>